<dbReference type="AlphaFoldDB" id="A0A674J4A9"/>
<evidence type="ECO:0000313" key="2">
    <source>
        <dbReference type="Proteomes" id="UP000472274"/>
    </source>
</evidence>
<dbReference type="Proteomes" id="UP000472274">
    <property type="component" value="Unplaced"/>
</dbReference>
<name>A0A674J4A9_9SAUR</name>
<evidence type="ECO:0000313" key="1">
    <source>
        <dbReference type="Ensembl" id="ENSTMTP00000014757.1"/>
    </source>
</evidence>
<dbReference type="InParanoid" id="A0A674J4A9"/>
<proteinExistence type="predicted"/>
<organism evidence="1 2">
    <name type="scientific">Terrapene triunguis</name>
    <name type="common">Three-toed box turtle</name>
    <dbReference type="NCBI Taxonomy" id="2587831"/>
    <lineage>
        <taxon>Eukaryota</taxon>
        <taxon>Metazoa</taxon>
        <taxon>Chordata</taxon>
        <taxon>Craniata</taxon>
        <taxon>Vertebrata</taxon>
        <taxon>Euteleostomi</taxon>
        <taxon>Archelosauria</taxon>
        <taxon>Testudinata</taxon>
        <taxon>Testudines</taxon>
        <taxon>Cryptodira</taxon>
        <taxon>Durocryptodira</taxon>
        <taxon>Testudinoidea</taxon>
        <taxon>Emydidae</taxon>
        <taxon>Terrapene</taxon>
    </lineage>
</organism>
<dbReference type="Ensembl" id="ENSTMTT00000015265.1">
    <property type="protein sequence ID" value="ENSTMTP00000014757.1"/>
    <property type="gene ID" value="ENSTMTG00000010743.1"/>
</dbReference>
<sequence>MSGVLSATLSGLNSDSYCEISQYRDQHFRVRRPCPSLGGRGRD</sequence>
<accession>A0A674J4A9</accession>
<reference evidence="1" key="1">
    <citation type="submission" date="2025-08" db="UniProtKB">
        <authorList>
            <consortium name="Ensembl"/>
        </authorList>
    </citation>
    <scope>IDENTIFICATION</scope>
</reference>
<reference evidence="1" key="2">
    <citation type="submission" date="2025-09" db="UniProtKB">
        <authorList>
            <consortium name="Ensembl"/>
        </authorList>
    </citation>
    <scope>IDENTIFICATION</scope>
</reference>
<protein>
    <submittedName>
        <fullName evidence="1">Uncharacterized protein</fullName>
    </submittedName>
</protein>
<keyword evidence="2" id="KW-1185">Reference proteome</keyword>